<dbReference type="Proteomes" id="UP001229421">
    <property type="component" value="Unassembled WGS sequence"/>
</dbReference>
<evidence type="ECO:0000313" key="1">
    <source>
        <dbReference type="EMBL" id="KAK1422768.1"/>
    </source>
</evidence>
<dbReference type="EMBL" id="JAUHHV010000005">
    <property type="protein sequence ID" value="KAK1422768.1"/>
    <property type="molecule type" value="Genomic_DNA"/>
</dbReference>
<protein>
    <submittedName>
        <fullName evidence="1">Uncharacterized protein</fullName>
    </submittedName>
</protein>
<accession>A0AAD8KJS0</accession>
<reference evidence="1" key="1">
    <citation type="journal article" date="2023" name="bioRxiv">
        <title>Improved chromosome-level genome assembly for marigold (Tagetes erecta).</title>
        <authorList>
            <person name="Jiang F."/>
            <person name="Yuan L."/>
            <person name="Wang S."/>
            <person name="Wang H."/>
            <person name="Xu D."/>
            <person name="Wang A."/>
            <person name="Fan W."/>
        </authorList>
    </citation>
    <scope>NUCLEOTIDE SEQUENCE</scope>
    <source>
        <strain evidence="1">WSJ</strain>
        <tissue evidence="1">Leaf</tissue>
    </source>
</reference>
<organism evidence="1 2">
    <name type="scientific">Tagetes erecta</name>
    <name type="common">African marigold</name>
    <dbReference type="NCBI Taxonomy" id="13708"/>
    <lineage>
        <taxon>Eukaryota</taxon>
        <taxon>Viridiplantae</taxon>
        <taxon>Streptophyta</taxon>
        <taxon>Embryophyta</taxon>
        <taxon>Tracheophyta</taxon>
        <taxon>Spermatophyta</taxon>
        <taxon>Magnoliopsida</taxon>
        <taxon>eudicotyledons</taxon>
        <taxon>Gunneridae</taxon>
        <taxon>Pentapetalae</taxon>
        <taxon>asterids</taxon>
        <taxon>campanulids</taxon>
        <taxon>Asterales</taxon>
        <taxon>Asteraceae</taxon>
        <taxon>Asteroideae</taxon>
        <taxon>Heliantheae alliance</taxon>
        <taxon>Tageteae</taxon>
        <taxon>Tagetes</taxon>
    </lineage>
</organism>
<gene>
    <name evidence="1" type="ORF">QVD17_18054</name>
</gene>
<name>A0AAD8KJS0_TARER</name>
<sequence length="73" mass="8560">MSKQSMSCLFYTKFRFQRELRAISIFNYSNNKKKLLKNPKASSLISLNIHHKKHTNKETTIQIAYLHASICKS</sequence>
<evidence type="ECO:0000313" key="2">
    <source>
        <dbReference type="Proteomes" id="UP001229421"/>
    </source>
</evidence>
<proteinExistence type="predicted"/>
<keyword evidence="2" id="KW-1185">Reference proteome</keyword>
<comment type="caution">
    <text evidence="1">The sequence shown here is derived from an EMBL/GenBank/DDBJ whole genome shotgun (WGS) entry which is preliminary data.</text>
</comment>
<dbReference type="AlphaFoldDB" id="A0AAD8KJS0"/>